<dbReference type="Proteomes" id="UP001497457">
    <property type="component" value="Chromosome 13rd"/>
</dbReference>
<reference evidence="4" key="1">
    <citation type="submission" date="2024-06" db="EMBL/GenBank/DDBJ databases">
        <authorList>
            <person name="Ryan C."/>
        </authorList>
    </citation>
    <scope>NUCLEOTIDE SEQUENCE [LARGE SCALE GENOMIC DNA]</scope>
</reference>
<evidence type="ECO:0000256" key="1">
    <source>
        <dbReference type="SAM" id="MobiDB-lite"/>
    </source>
</evidence>
<name>A0ABC8WZS8_9POAL</name>
<accession>A0ABC8WZS8</accession>
<dbReference type="EMBL" id="OZ075123">
    <property type="protein sequence ID" value="CAL4916356.1"/>
    <property type="molecule type" value="Genomic_DNA"/>
</dbReference>
<sequence length="79" mass="8318">MTSMGFSYAQIHVRQERCRMKSLKVEEKDKKAKDAAGGGDEVGNKRPTTEDDKAGGGGGSWASGKVHPCFGTAAPPPPN</sequence>
<evidence type="ECO:0000313" key="2">
    <source>
        <dbReference type="EMBL" id="CAL4916356.1"/>
    </source>
</evidence>
<dbReference type="EMBL" id="OZ075124">
    <property type="protein sequence ID" value="CAL4924621.1"/>
    <property type="molecule type" value="Genomic_DNA"/>
</dbReference>
<feature type="compositionally biased region" description="Basic and acidic residues" evidence="1">
    <location>
        <begin position="20"/>
        <end position="34"/>
    </location>
</feature>
<reference evidence="2 4" key="2">
    <citation type="submission" date="2024-10" db="EMBL/GenBank/DDBJ databases">
        <authorList>
            <person name="Ryan C."/>
        </authorList>
    </citation>
    <scope>NUCLEOTIDE SEQUENCE [LARGE SCALE GENOMIC DNA]</scope>
</reference>
<dbReference type="PANTHER" id="PTHR34950:SF2">
    <property type="entry name" value="OS10G0364900 PROTEIN"/>
    <property type="match status" value="1"/>
</dbReference>
<keyword evidence="4" id="KW-1185">Reference proteome</keyword>
<dbReference type="AlphaFoldDB" id="A0ABC8WZS8"/>
<protein>
    <submittedName>
        <fullName evidence="2">Uncharacterized protein</fullName>
    </submittedName>
</protein>
<feature type="compositionally biased region" description="Basic and acidic residues" evidence="1">
    <location>
        <begin position="42"/>
        <end position="54"/>
    </location>
</feature>
<dbReference type="PANTHER" id="PTHR34950">
    <property type="entry name" value="OS04G0457400 PROTEIN"/>
    <property type="match status" value="1"/>
</dbReference>
<proteinExistence type="predicted"/>
<evidence type="ECO:0000313" key="4">
    <source>
        <dbReference type="Proteomes" id="UP001497457"/>
    </source>
</evidence>
<evidence type="ECO:0000313" key="3">
    <source>
        <dbReference type="EMBL" id="CAL4924621.1"/>
    </source>
</evidence>
<feature type="region of interest" description="Disordered" evidence="1">
    <location>
        <begin position="20"/>
        <end position="79"/>
    </location>
</feature>
<organism evidence="2 4">
    <name type="scientific">Urochloa decumbens</name>
    <dbReference type="NCBI Taxonomy" id="240449"/>
    <lineage>
        <taxon>Eukaryota</taxon>
        <taxon>Viridiplantae</taxon>
        <taxon>Streptophyta</taxon>
        <taxon>Embryophyta</taxon>
        <taxon>Tracheophyta</taxon>
        <taxon>Spermatophyta</taxon>
        <taxon>Magnoliopsida</taxon>
        <taxon>Liliopsida</taxon>
        <taxon>Poales</taxon>
        <taxon>Poaceae</taxon>
        <taxon>PACMAD clade</taxon>
        <taxon>Panicoideae</taxon>
        <taxon>Panicodae</taxon>
        <taxon>Paniceae</taxon>
        <taxon>Melinidinae</taxon>
        <taxon>Urochloa</taxon>
    </lineage>
</organism>
<dbReference type="Proteomes" id="UP001497457">
    <property type="component" value="Chromosome 14rd"/>
</dbReference>
<gene>
    <name evidence="2" type="ORF">URODEC1_LOCUS17966</name>
    <name evidence="3" type="ORF">URODEC1_LOCUS22911</name>
</gene>